<dbReference type="InterPro" id="IPR007543">
    <property type="entry name" value="LptD_C"/>
</dbReference>
<organism evidence="2">
    <name type="scientific">marine metagenome</name>
    <dbReference type="NCBI Taxonomy" id="408172"/>
    <lineage>
        <taxon>unclassified sequences</taxon>
        <taxon>metagenomes</taxon>
        <taxon>ecological metagenomes</taxon>
    </lineage>
</organism>
<dbReference type="GO" id="GO:1990351">
    <property type="term" value="C:transporter complex"/>
    <property type="evidence" value="ECO:0007669"/>
    <property type="project" value="TreeGrafter"/>
</dbReference>
<dbReference type="PANTHER" id="PTHR30189:SF1">
    <property type="entry name" value="LPS-ASSEMBLY PROTEIN LPTD"/>
    <property type="match status" value="1"/>
</dbReference>
<proteinExistence type="predicted"/>
<dbReference type="PANTHER" id="PTHR30189">
    <property type="entry name" value="LPS-ASSEMBLY PROTEIN"/>
    <property type="match status" value="1"/>
</dbReference>
<feature type="non-terminal residue" evidence="2">
    <location>
        <position position="505"/>
    </location>
</feature>
<dbReference type="Pfam" id="PF04453">
    <property type="entry name" value="LptD"/>
    <property type="match status" value="1"/>
</dbReference>
<reference evidence="2" key="1">
    <citation type="submission" date="2018-05" db="EMBL/GenBank/DDBJ databases">
        <authorList>
            <person name="Lanie J.A."/>
            <person name="Ng W.-L."/>
            <person name="Kazmierczak K.M."/>
            <person name="Andrzejewski T.M."/>
            <person name="Davidsen T.M."/>
            <person name="Wayne K.J."/>
            <person name="Tettelin H."/>
            <person name="Glass J.I."/>
            <person name="Rusch D."/>
            <person name="Podicherti R."/>
            <person name="Tsui H.-C.T."/>
            <person name="Winkler M.E."/>
        </authorList>
    </citation>
    <scope>NUCLEOTIDE SEQUENCE</scope>
</reference>
<evidence type="ECO:0000313" key="2">
    <source>
        <dbReference type="EMBL" id="SVA21664.1"/>
    </source>
</evidence>
<name>A0A381U0R2_9ZZZZ</name>
<dbReference type="EMBL" id="UINC01005491">
    <property type="protein sequence ID" value="SVA21664.1"/>
    <property type="molecule type" value="Genomic_DNA"/>
</dbReference>
<evidence type="ECO:0000259" key="1">
    <source>
        <dbReference type="Pfam" id="PF04453"/>
    </source>
</evidence>
<dbReference type="GO" id="GO:0009279">
    <property type="term" value="C:cell outer membrane"/>
    <property type="evidence" value="ECO:0007669"/>
    <property type="project" value="TreeGrafter"/>
</dbReference>
<dbReference type="AlphaFoldDB" id="A0A381U0R2"/>
<gene>
    <name evidence="2" type="ORF">METZ01_LOCUS74518</name>
</gene>
<protein>
    <recommendedName>
        <fullName evidence="1">LptD C-terminal domain-containing protein</fullName>
    </recommendedName>
</protein>
<sequence>MIRALLKISLLILFLSQYSSLIKAQENILEADKIEYINKDGKVFAKGSVLLIREGYKLEADEVAFDPSKNIIEAVGKIRIEESNGNIITASRIKLSADLSDGLIELPRITTKDGTSLSSAYAIRSNNKATILRKGIFSPCKACKNENKRISWQVKANRIIHDEENGNIIYEGARFELFGVPIFYVPIAGHPSPEVKRRSGFLAPSLTSSGDLGVVLKTPYFINLAQNYDLTITPWLVTKGALIVEGEWRQKFKNGEINFYGIGASLSDGFKSKTVNVNNDWLSVINSPFNSDEELSKLGKKLAYTYDDNNHSISNVEVTNIDDGRPSSISDAIGYDFRGSLSTYGKFILNDWDINFNGTFVSDDTFLRRFNLSDNTSLISKLSFSKHWSTMKVLVEATHFSLLLPEVNGSEPLILPSVNFNWSPKTKILGGDIELDLNFLNIYRRTDGNTQRLSLNGIWNKKYIFESGSLLKFKVDLRGDIYRTTKRLVPNNSSRLLSSNPFGKE</sequence>
<dbReference type="GO" id="GO:0061024">
    <property type="term" value="P:membrane organization"/>
    <property type="evidence" value="ECO:0007669"/>
    <property type="project" value="InterPro"/>
</dbReference>
<dbReference type="InterPro" id="IPR050218">
    <property type="entry name" value="LptD"/>
</dbReference>
<feature type="domain" description="LptD C-terminal" evidence="1">
    <location>
        <begin position="337"/>
        <end position="494"/>
    </location>
</feature>
<accession>A0A381U0R2</accession>